<keyword evidence="3 4" id="KW-0808">Transferase</keyword>
<gene>
    <name evidence="3" type="primary">argD</name>
    <name evidence="4" type="ORF">Asru_0122_09</name>
</gene>
<accession>A0A0D6P490</accession>
<dbReference type="NCBIfam" id="TIGR00707">
    <property type="entry name" value="argD"/>
    <property type="match status" value="1"/>
</dbReference>
<evidence type="ECO:0000313" key="5">
    <source>
        <dbReference type="Proteomes" id="UP000032680"/>
    </source>
</evidence>
<keyword evidence="1 3" id="KW-0032">Aminotransferase</keyword>
<dbReference type="FunFam" id="3.40.640.10:FF:000004">
    <property type="entry name" value="Acetylornithine aminotransferase"/>
    <property type="match status" value="1"/>
</dbReference>
<dbReference type="GO" id="GO:0006526">
    <property type="term" value="P:L-arginine biosynthetic process"/>
    <property type="evidence" value="ECO:0007669"/>
    <property type="project" value="UniProtKB-UniRule"/>
</dbReference>
<proteinExistence type="inferred from homology"/>
<sequence>MFPVLMPTYNRADLAFERGEGVWLWTTDGRRFLDFGAGIATSSVGHNHPGLVAAIAQQAARVIHVSNLYRVPQAESLAARLVAASFADSVFFCNSGAEANEGMTKMIRRAMAGTGRPERYRIICFHGAFHGRTLAMLAATGNAKYLEGFGPVVDGFDHVAFNDIDAVRRAIGPHTAGVIVEPVQGEGGVRPATLDFLRQLRALCDEHGILLGMDEVQTGMGRSGRLFAHEWAGIAPDVLSSAKGIAGGFPMGAVLAREAVARHLTAGTHGTTFGGTPLACAAAGAVLDVVLAPGYLDDIDRRARHLWQRLHDVTGPAPDVIAEVRGAGLLLGLKCVGPNTALLAACLAEGLLAITAGDNVLRLAPPLIVSEAEIEDAIGRLGRAIERVRAAAHKATVP</sequence>
<dbReference type="EC" id="2.6.1.11" evidence="3"/>
<dbReference type="Gene3D" id="3.40.640.10">
    <property type="entry name" value="Type I PLP-dependent aspartate aminotransferase-like (Major domain)"/>
    <property type="match status" value="1"/>
</dbReference>
<feature type="binding site" evidence="3">
    <location>
        <begin position="96"/>
        <end position="97"/>
    </location>
    <ligand>
        <name>pyridoxal 5'-phosphate</name>
        <dbReference type="ChEBI" id="CHEBI:597326"/>
    </ligand>
</feature>
<reference evidence="4 5" key="1">
    <citation type="submission" date="2012-11" db="EMBL/GenBank/DDBJ databases">
        <title>Whole genome sequence of Acidisphaera rubrifaciens HS-AP3.</title>
        <authorList>
            <person name="Azuma Y."/>
            <person name="Higashiura N."/>
            <person name="Hirakawa H."/>
            <person name="Matsushita K."/>
        </authorList>
    </citation>
    <scope>NUCLEOTIDE SEQUENCE [LARGE SCALE GENOMIC DNA]</scope>
    <source>
        <strain evidence="4 5">HS-AP3</strain>
    </source>
</reference>
<feature type="binding site" evidence="3">
    <location>
        <position position="271"/>
    </location>
    <ligand>
        <name>N(2)-acetyl-L-ornithine</name>
        <dbReference type="ChEBI" id="CHEBI:57805"/>
    </ligand>
</feature>
<keyword evidence="2 3" id="KW-0663">Pyridoxal phosphate</keyword>
<keyword evidence="5" id="KW-1185">Reference proteome</keyword>
<dbReference type="Pfam" id="PF00202">
    <property type="entry name" value="Aminotran_3"/>
    <property type="match status" value="1"/>
</dbReference>
<dbReference type="OrthoDB" id="9801834at2"/>
<dbReference type="InterPro" id="IPR015424">
    <property type="entry name" value="PyrdxlP-dep_Trfase"/>
</dbReference>
<evidence type="ECO:0000313" key="4">
    <source>
        <dbReference type="EMBL" id="GAN76590.1"/>
    </source>
</evidence>
<dbReference type="GO" id="GO:0005737">
    <property type="term" value="C:cytoplasm"/>
    <property type="evidence" value="ECO:0007669"/>
    <property type="project" value="UniProtKB-SubCell"/>
</dbReference>
<dbReference type="SUPFAM" id="SSF53383">
    <property type="entry name" value="PLP-dependent transferases"/>
    <property type="match status" value="1"/>
</dbReference>
<evidence type="ECO:0000256" key="3">
    <source>
        <dbReference type="HAMAP-Rule" id="MF_01107"/>
    </source>
</evidence>
<keyword evidence="3" id="KW-0028">Amino-acid biosynthesis</keyword>
<comment type="catalytic activity">
    <reaction evidence="3">
        <text>N(2)-acetyl-L-ornithine + 2-oxoglutarate = N-acetyl-L-glutamate 5-semialdehyde + L-glutamate</text>
        <dbReference type="Rhea" id="RHEA:18049"/>
        <dbReference type="ChEBI" id="CHEBI:16810"/>
        <dbReference type="ChEBI" id="CHEBI:29123"/>
        <dbReference type="ChEBI" id="CHEBI:29985"/>
        <dbReference type="ChEBI" id="CHEBI:57805"/>
        <dbReference type="EC" id="2.6.1.11"/>
    </reaction>
</comment>
<dbReference type="HAMAP" id="MF_01107">
    <property type="entry name" value="ArgD_aminotrans_3"/>
    <property type="match status" value="1"/>
</dbReference>
<dbReference type="NCBIfam" id="NF002325">
    <property type="entry name" value="PRK01278.1"/>
    <property type="match status" value="1"/>
</dbReference>
<dbReference type="CDD" id="cd00610">
    <property type="entry name" value="OAT_like"/>
    <property type="match status" value="1"/>
</dbReference>
<feature type="binding site" evidence="3">
    <location>
        <position position="272"/>
    </location>
    <ligand>
        <name>pyridoxal 5'-phosphate</name>
        <dbReference type="ChEBI" id="CHEBI:597326"/>
    </ligand>
</feature>
<dbReference type="InterPro" id="IPR050103">
    <property type="entry name" value="Class-III_PLP-dep_AT"/>
</dbReference>
<keyword evidence="3" id="KW-0963">Cytoplasm</keyword>
<comment type="subunit">
    <text evidence="3">Homodimer.</text>
</comment>
<dbReference type="EMBL" id="BANB01000122">
    <property type="protein sequence ID" value="GAN76590.1"/>
    <property type="molecule type" value="Genomic_DNA"/>
</dbReference>
<evidence type="ECO:0000256" key="1">
    <source>
        <dbReference type="ARBA" id="ARBA00022576"/>
    </source>
</evidence>
<organism evidence="4 5">
    <name type="scientific">Acidisphaera rubrifaciens HS-AP3</name>
    <dbReference type="NCBI Taxonomy" id="1231350"/>
    <lineage>
        <taxon>Bacteria</taxon>
        <taxon>Pseudomonadati</taxon>
        <taxon>Pseudomonadota</taxon>
        <taxon>Alphaproteobacteria</taxon>
        <taxon>Acetobacterales</taxon>
        <taxon>Acetobacteraceae</taxon>
        <taxon>Acidisphaera</taxon>
    </lineage>
</organism>
<dbReference type="RefSeq" id="WP_048860427.1">
    <property type="nucleotide sequence ID" value="NZ_BANB01000122.1"/>
</dbReference>
<comment type="caution">
    <text evidence="4">The sequence shown here is derived from an EMBL/GenBank/DDBJ whole genome shotgun (WGS) entry which is preliminary data.</text>
</comment>
<dbReference type="Gene3D" id="3.90.1150.10">
    <property type="entry name" value="Aspartate Aminotransferase, domain 1"/>
    <property type="match status" value="1"/>
</dbReference>
<dbReference type="PANTHER" id="PTHR11986">
    <property type="entry name" value="AMINOTRANSFERASE CLASS III"/>
    <property type="match status" value="1"/>
</dbReference>
<dbReference type="InterPro" id="IPR015422">
    <property type="entry name" value="PyrdxlP-dep_Trfase_small"/>
</dbReference>
<dbReference type="PANTHER" id="PTHR11986:SF113">
    <property type="entry name" value="SUCCINYLORNITHINE TRANSAMINASE"/>
    <property type="match status" value="1"/>
</dbReference>
<dbReference type="InterPro" id="IPR005814">
    <property type="entry name" value="Aminotrans_3"/>
</dbReference>
<dbReference type="GO" id="GO:0042802">
    <property type="term" value="F:identical protein binding"/>
    <property type="evidence" value="ECO:0007669"/>
    <property type="project" value="TreeGrafter"/>
</dbReference>
<protein>
    <recommendedName>
        <fullName evidence="3">Acetylornithine aminotransferase</fullName>
        <shortName evidence="3">ACOAT</shortName>
        <ecNumber evidence="3">2.6.1.11</ecNumber>
    </recommendedName>
</protein>
<comment type="subcellular location">
    <subcellularLocation>
        <location evidence="3">Cytoplasm</location>
    </subcellularLocation>
</comment>
<dbReference type="GO" id="GO:0003992">
    <property type="term" value="F:N2-acetyl-L-ornithine:2-oxoglutarate 5-aminotransferase activity"/>
    <property type="evidence" value="ECO:0007669"/>
    <property type="project" value="UniProtKB-UniRule"/>
</dbReference>
<feature type="binding site" evidence="3">
    <location>
        <position position="129"/>
    </location>
    <ligand>
        <name>pyridoxal 5'-phosphate</name>
        <dbReference type="ChEBI" id="CHEBI:597326"/>
    </ligand>
</feature>
<dbReference type="GO" id="GO:0030170">
    <property type="term" value="F:pyridoxal phosphate binding"/>
    <property type="evidence" value="ECO:0007669"/>
    <property type="project" value="InterPro"/>
</dbReference>
<keyword evidence="3" id="KW-0055">Arginine biosynthesis</keyword>
<dbReference type="Proteomes" id="UP000032680">
    <property type="component" value="Unassembled WGS sequence"/>
</dbReference>
<comment type="cofactor">
    <cofactor evidence="3">
        <name>pyridoxal 5'-phosphate</name>
        <dbReference type="ChEBI" id="CHEBI:597326"/>
    </cofactor>
    <text evidence="3">Binds 1 pyridoxal phosphate per subunit.</text>
</comment>
<feature type="binding site" evidence="3">
    <location>
        <begin position="214"/>
        <end position="217"/>
    </location>
    <ligand>
        <name>pyridoxal 5'-phosphate</name>
        <dbReference type="ChEBI" id="CHEBI:597326"/>
    </ligand>
</feature>
<name>A0A0D6P490_9PROT</name>
<evidence type="ECO:0000256" key="2">
    <source>
        <dbReference type="ARBA" id="ARBA00022898"/>
    </source>
</evidence>
<comment type="similarity">
    <text evidence="3">Belongs to the class-III pyridoxal-phosphate-dependent aminotransferase family. ArgD subfamily.</text>
</comment>
<feature type="binding site" evidence="3">
    <location>
        <position position="132"/>
    </location>
    <ligand>
        <name>N(2)-acetyl-L-ornithine</name>
        <dbReference type="ChEBI" id="CHEBI:57805"/>
    </ligand>
</feature>
<dbReference type="InterPro" id="IPR015421">
    <property type="entry name" value="PyrdxlP-dep_Trfase_major"/>
</dbReference>
<feature type="modified residue" description="N6-(pyridoxal phosphate)lysine" evidence="3">
    <location>
        <position position="243"/>
    </location>
</feature>
<dbReference type="InterPro" id="IPR004636">
    <property type="entry name" value="AcOrn/SuccOrn_fam"/>
</dbReference>
<comment type="pathway">
    <text evidence="3">Amino-acid biosynthesis; L-arginine biosynthesis; N(2)-acetyl-L-ornithine from L-glutamate: step 4/4.</text>
</comment>
<dbReference type="PIRSF" id="PIRSF000521">
    <property type="entry name" value="Transaminase_4ab_Lys_Orn"/>
    <property type="match status" value="1"/>
</dbReference>
<dbReference type="UniPathway" id="UPA00068">
    <property type="reaction ID" value="UER00109"/>
</dbReference>
<comment type="miscellaneous">
    <text evidence="3">May also have succinyldiaminopimelate aminotransferase activity, thus carrying out the corresponding step in lysine biosynthesis.</text>
</comment>
<dbReference type="AlphaFoldDB" id="A0A0D6P490"/>